<organism evidence="1 2">
    <name type="scientific">Isoptericola jiangsuensis</name>
    <dbReference type="NCBI Taxonomy" id="548579"/>
    <lineage>
        <taxon>Bacteria</taxon>
        <taxon>Bacillati</taxon>
        <taxon>Actinomycetota</taxon>
        <taxon>Actinomycetes</taxon>
        <taxon>Micrococcales</taxon>
        <taxon>Promicromonosporaceae</taxon>
        <taxon>Isoptericola</taxon>
    </lineage>
</organism>
<name>A0A2A9EUV1_9MICO</name>
<reference evidence="1 2" key="1">
    <citation type="submission" date="2017-10" db="EMBL/GenBank/DDBJ databases">
        <title>Sequencing the genomes of 1000 actinobacteria strains.</title>
        <authorList>
            <person name="Klenk H.-P."/>
        </authorList>
    </citation>
    <scope>NUCLEOTIDE SEQUENCE [LARGE SCALE GENOMIC DNA]</scope>
    <source>
        <strain evidence="1 2">DSM 21863</strain>
    </source>
</reference>
<dbReference type="RefSeq" id="WP_098463266.1">
    <property type="nucleotide sequence ID" value="NZ_PDJJ01000001.1"/>
</dbReference>
<comment type="caution">
    <text evidence="1">The sequence shown here is derived from an EMBL/GenBank/DDBJ whole genome shotgun (WGS) entry which is preliminary data.</text>
</comment>
<dbReference type="Pfam" id="PF10722">
    <property type="entry name" value="YbjN"/>
    <property type="match status" value="1"/>
</dbReference>
<evidence type="ECO:0000313" key="1">
    <source>
        <dbReference type="EMBL" id="PFG42814.1"/>
    </source>
</evidence>
<gene>
    <name evidence="1" type="ORF">ATJ88_1486</name>
</gene>
<dbReference type="EMBL" id="PDJJ01000001">
    <property type="protein sequence ID" value="PFG42814.1"/>
    <property type="molecule type" value="Genomic_DNA"/>
</dbReference>
<keyword evidence="2" id="KW-1185">Reference proteome</keyword>
<sequence length="187" mass="20570">MRFFGSRRTSRTSGARTDDVDVDLSGADLEAVLLAGSVGEVAGVRPVPVTRERVSAWMDSCGFTYFVDSDGDLGGMWHGRLFYFLVLGSGGEVLQVRGQWHREATIERLGEVLELCNEWNAEHIWPKTYARVRDDGAVVVCAETTVSLEHGASDAQLGQLLHCGLSTGAMFFEHLDRYFVDPLQVAS</sequence>
<dbReference type="OrthoDB" id="3256964at2"/>
<dbReference type="AlphaFoldDB" id="A0A2A9EUV1"/>
<dbReference type="CDD" id="cd17511">
    <property type="entry name" value="YbjN_AmyR-like"/>
    <property type="match status" value="1"/>
</dbReference>
<evidence type="ECO:0000313" key="2">
    <source>
        <dbReference type="Proteomes" id="UP000224130"/>
    </source>
</evidence>
<dbReference type="Proteomes" id="UP000224130">
    <property type="component" value="Unassembled WGS sequence"/>
</dbReference>
<protein>
    <submittedName>
        <fullName evidence="1">Putative sensory transduction regulator</fullName>
    </submittedName>
</protein>
<accession>A0A2A9EUV1</accession>
<dbReference type="InterPro" id="IPR019660">
    <property type="entry name" value="Put_sensory_transdc_reg_YbjN"/>
</dbReference>
<proteinExistence type="predicted"/>